<accession>A0A2T3AQ19</accession>
<dbReference type="InParanoid" id="A0A2T3AQ19"/>
<gene>
    <name evidence="2" type="ORF">M430DRAFT_31693</name>
</gene>
<reference evidence="2 3" key="1">
    <citation type="journal article" date="2018" name="New Phytol.">
        <title>Comparative genomics and transcriptomics depict ericoid mycorrhizal fungi as versatile saprotrophs and plant mutualists.</title>
        <authorList>
            <person name="Martino E."/>
            <person name="Morin E."/>
            <person name="Grelet G.A."/>
            <person name="Kuo A."/>
            <person name="Kohler A."/>
            <person name="Daghino S."/>
            <person name="Barry K.W."/>
            <person name="Cichocki N."/>
            <person name="Clum A."/>
            <person name="Dockter R.B."/>
            <person name="Hainaut M."/>
            <person name="Kuo R.C."/>
            <person name="LaButti K."/>
            <person name="Lindahl B.D."/>
            <person name="Lindquist E.A."/>
            <person name="Lipzen A."/>
            <person name="Khouja H.R."/>
            <person name="Magnuson J."/>
            <person name="Murat C."/>
            <person name="Ohm R.A."/>
            <person name="Singer S.W."/>
            <person name="Spatafora J.W."/>
            <person name="Wang M."/>
            <person name="Veneault-Fourrey C."/>
            <person name="Henrissat B."/>
            <person name="Grigoriev I.V."/>
            <person name="Martin F.M."/>
            <person name="Perotto S."/>
        </authorList>
    </citation>
    <scope>NUCLEOTIDE SEQUENCE [LARGE SCALE GENOMIC DNA]</scope>
    <source>
        <strain evidence="2 3">ATCC 22711</strain>
    </source>
</reference>
<name>A0A2T3AQ19_AMORE</name>
<dbReference type="AlphaFoldDB" id="A0A2T3AQ19"/>
<dbReference type="Proteomes" id="UP000241818">
    <property type="component" value="Unassembled WGS sequence"/>
</dbReference>
<organism evidence="2 3">
    <name type="scientific">Amorphotheca resinae ATCC 22711</name>
    <dbReference type="NCBI Taxonomy" id="857342"/>
    <lineage>
        <taxon>Eukaryota</taxon>
        <taxon>Fungi</taxon>
        <taxon>Dikarya</taxon>
        <taxon>Ascomycota</taxon>
        <taxon>Pezizomycotina</taxon>
        <taxon>Leotiomycetes</taxon>
        <taxon>Helotiales</taxon>
        <taxon>Amorphothecaceae</taxon>
        <taxon>Amorphotheca</taxon>
    </lineage>
</organism>
<dbReference type="OrthoDB" id="10291890at2759"/>
<dbReference type="RefSeq" id="XP_024716759.1">
    <property type="nucleotide sequence ID" value="XM_024866053.1"/>
</dbReference>
<evidence type="ECO:0000313" key="2">
    <source>
        <dbReference type="EMBL" id="PSS07103.1"/>
    </source>
</evidence>
<proteinExistence type="predicted"/>
<keyword evidence="3" id="KW-1185">Reference proteome</keyword>
<feature type="region of interest" description="Disordered" evidence="1">
    <location>
        <begin position="120"/>
        <end position="161"/>
    </location>
</feature>
<sequence length="351" mass="39175">MSSQTPFRTDAKTRSSKYQQYLDECNSFHDTLLGLCAGRSALLRIQRKRTLKYFQSLPSPHESSDRYTEVDGTQAGFADEGIAGERVANRSFLQPWKEPNFGITFRYRISPETPLLQHPNASCSTSCGPASSPQPSEAEKESERYPQSSTTLDIPKPKDTNTITLTCHLGRHKESSPAAAPLPTGLRRAKRHIIDLDAACASAISAKDAAAKNATVKTENDQHEVQKVTIARSPRFLRKASLLKAHLAANTEQDRWDMMEWINLCSGPREDAPNPVPRLARQCKEYYLTKNFNPLSISPTIRPDQVRMHNYKMAVLLANRAAPKTLAARQEELARMMDAAAREKEAAPKIT</sequence>
<feature type="compositionally biased region" description="Polar residues" evidence="1">
    <location>
        <begin position="120"/>
        <end position="135"/>
    </location>
</feature>
<evidence type="ECO:0000256" key="1">
    <source>
        <dbReference type="SAM" id="MobiDB-lite"/>
    </source>
</evidence>
<dbReference type="EMBL" id="KZ679019">
    <property type="protein sequence ID" value="PSS07103.1"/>
    <property type="molecule type" value="Genomic_DNA"/>
</dbReference>
<dbReference type="GeneID" id="36574134"/>
<evidence type="ECO:0000313" key="3">
    <source>
        <dbReference type="Proteomes" id="UP000241818"/>
    </source>
</evidence>
<protein>
    <submittedName>
        <fullName evidence="2">Uncharacterized protein</fullName>
    </submittedName>
</protein>